<dbReference type="InterPro" id="IPR020809">
    <property type="entry name" value="Enolase_CS"/>
</dbReference>
<feature type="binding site" evidence="14">
    <location>
        <position position="189"/>
    </location>
    <ligand>
        <name>substrate</name>
    </ligand>
</feature>
<dbReference type="HOGENOM" id="CLU_031223_2_1_4"/>
<keyword evidence="8 12" id="KW-0460">Magnesium</keyword>
<dbReference type="InterPro" id="IPR036849">
    <property type="entry name" value="Enolase-like_C_sf"/>
</dbReference>
<comment type="cofactor">
    <cofactor evidence="12">
        <name>Mg(2+)</name>
        <dbReference type="ChEBI" id="CHEBI:18420"/>
    </cofactor>
    <text evidence="12">Binds a second Mg(2+) ion via substrate during catalysis.</text>
</comment>
<dbReference type="FunFam" id="3.20.20.120:FF:000001">
    <property type="entry name" value="Enolase"/>
    <property type="match status" value="1"/>
</dbReference>
<keyword evidence="18" id="KW-0670">Pyruvate</keyword>
<dbReference type="FunFam" id="3.30.390.10:FF:000001">
    <property type="entry name" value="Enolase"/>
    <property type="match status" value="1"/>
</dbReference>
<feature type="active site" description="Proton donor" evidence="12 13">
    <location>
        <position position="230"/>
    </location>
</feature>
<dbReference type="GO" id="GO:0000015">
    <property type="term" value="C:phosphopyruvate hydratase complex"/>
    <property type="evidence" value="ECO:0007669"/>
    <property type="project" value="InterPro"/>
</dbReference>
<evidence type="ECO:0000256" key="9">
    <source>
        <dbReference type="ARBA" id="ARBA00023152"/>
    </source>
</evidence>
<dbReference type="InterPro" id="IPR020811">
    <property type="entry name" value="Enolase_N"/>
</dbReference>
<comment type="catalytic activity">
    <reaction evidence="12">
        <text>(2R)-2-phosphoglycerate = phosphoenolpyruvate + H2O</text>
        <dbReference type="Rhea" id="RHEA:10164"/>
        <dbReference type="ChEBI" id="CHEBI:15377"/>
        <dbReference type="ChEBI" id="CHEBI:58289"/>
        <dbReference type="ChEBI" id="CHEBI:58702"/>
        <dbReference type="EC" id="4.2.1.11"/>
    </reaction>
</comment>
<feature type="binding site" evidence="12 15">
    <location>
        <position position="338"/>
    </location>
    <ligand>
        <name>Mg(2+)</name>
        <dbReference type="ChEBI" id="CHEBI:18420"/>
    </ligand>
</feature>
<sequence length="454" mass="48664">MLQSRRIPGGVLREFHIFTALKENLMSAIIDIIGREVLDSRGNPTVEAEVWLESGATGRAAVPSGASTGVREAIELRDGDKSRYLGKGVLKAVGNVEGEIADALIGLEASDQAQIDRLMIQLDGTENKSRLGANAMLAVSMAVARASAAEAGLPLYRYFGGMGAVQMPVPMMNVINGGAHANNNLDLQEFMIIPVGAPSFREALRYGAETFHALKKIINGRGMSTAVGDEGGFAPKCESHEEAIELILEAIRAAGYEPGKDIALGLDCASSEFFEDGCYVMKKSSGARLTAEQWIEVLAGWCDRYPIISIEDGMAEGDWEGWKKLTDALGKRVQLVGDDLFVTNPAILKEGIEKGVANSILIKVNQIGTLTETFEAIEMAKRAGYTAVVSHRSGETEDSTIADIAVGLNAGQIKTGSMSRSDRMAKYNQLLRIEEGLGEVAVYPGRAAFYSIRG</sequence>
<comment type="function">
    <text evidence="11 12">Catalyzes the reversible conversion of 2-phosphoglycerate (2-PG) into phosphoenolpyruvate (PEP). It is essential for the degradation of carbohydrates via glycolysis.</text>
</comment>
<dbReference type="PIRSF" id="PIRSF001400">
    <property type="entry name" value="Enolase"/>
    <property type="match status" value="1"/>
</dbReference>
<dbReference type="HAMAP" id="MF_00318">
    <property type="entry name" value="Enolase"/>
    <property type="match status" value="1"/>
</dbReference>
<comment type="similarity">
    <text evidence="2 12">Belongs to the enolase family.</text>
</comment>
<feature type="domain" description="Enolase C-terminal TIM barrel" evidence="16">
    <location>
        <begin position="164"/>
        <end position="451"/>
    </location>
</feature>
<evidence type="ECO:0000256" key="3">
    <source>
        <dbReference type="ARBA" id="ARBA00012058"/>
    </source>
</evidence>
<dbReference type="GO" id="GO:0006096">
    <property type="term" value="P:glycolytic process"/>
    <property type="evidence" value="ECO:0007669"/>
    <property type="project" value="UniProtKB-UniRule"/>
</dbReference>
<dbReference type="SFLD" id="SFLDF00002">
    <property type="entry name" value="enolase"/>
    <property type="match status" value="1"/>
</dbReference>
<comment type="subcellular location">
    <subcellularLocation>
        <location evidence="12">Cytoplasm</location>
    </subcellularLocation>
    <subcellularLocation>
        <location evidence="12">Secreted</location>
    </subcellularLocation>
    <subcellularLocation>
        <location evidence="12">Cell surface</location>
    </subcellularLocation>
    <text evidence="12">Fractions of enolase are present in both the cytoplasm and on the cell surface.</text>
</comment>
<feature type="binding site" evidence="14">
    <location>
        <position position="338"/>
    </location>
    <ligand>
        <name>substrate</name>
    </ligand>
</feature>
<dbReference type="UniPathway" id="UPA00109">
    <property type="reaction ID" value="UER00187"/>
</dbReference>
<dbReference type="STRING" id="762967.HMPREF9440_01320"/>
<dbReference type="SUPFAM" id="SSF54826">
    <property type="entry name" value="Enolase N-terminal domain-like"/>
    <property type="match status" value="1"/>
</dbReference>
<feature type="binding site" evidence="14">
    <location>
        <position position="180"/>
    </location>
    <ligand>
        <name>substrate</name>
    </ligand>
</feature>
<dbReference type="GO" id="GO:0000287">
    <property type="term" value="F:magnesium ion binding"/>
    <property type="evidence" value="ECO:0007669"/>
    <property type="project" value="UniProtKB-UniRule"/>
</dbReference>
<evidence type="ECO:0000256" key="4">
    <source>
        <dbReference type="ARBA" id="ARBA00017068"/>
    </source>
</evidence>
<evidence type="ECO:0000313" key="19">
    <source>
        <dbReference type="Proteomes" id="UP000004956"/>
    </source>
</evidence>
<organism evidence="18 19">
    <name type="scientific">Sutterella parvirubra YIT 11816</name>
    <dbReference type="NCBI Taxonomy" id="762967"/>
    <lineage>
        <taxon>Bacteria</taxon>
        <taxon>Pseudomonadati</taxon>
        <taxon>Pseudomonadota</taxon>
        <taxon>Betaproteobacteria</taxon>
        <taxon>Burkholderiales</taxon>
        <taxon>Sutterellaceae</taxon>
        <taxon>Sutterella</taxon>
    </lineage>
</organism>
<reference evidence="18 19" key="1">
    <citation type="submission" date="2011-11" db="EMBL/GenBank/DDBJ databases">
        <authorList>
            <person name="Weinstock G."/>
            <person name="Sodergren E."/>
            <person name="Clifton S."/>
            <person name="Fulton L."/>
            <person name="Fulton B."/>
            <person name="Courtney L."/>
            <person name="Fronick C."/>
            <person name="Harrison M."/>
            <person name="Strong C."/>
            <person name="Farmer C."/>
            <person name="Delahaunty K."/>
            <person name="Markovic C."/>
            <person name="Hall O."/>
            <person name="Minx P."/>
            <person name="Tomlinson C."/>
            <person name="Mitreva M."/>
            <person name="Hou S."/>
            <person name="Chen J."/>
            <person name="Wollam A."/>
            <person name="Pepin K.H."/>
            <person name="Johnson M."/>
            <person name="Bhonagiri V."/>
            <person name="Zhang X."/>
            <person name="Suruliraj S."/>
            <person name="Warren W."/>
            <person name="Chinwalla A."/>
            <person name="Mardis E.R."/>
            <person name="Wilson R.K."/>
        </authorList>
    </citation>
    <scope>NUCLEOTIDE SEQUENCE [LARGE SCALE GENOMIC DNA]</scope>
    <source>
        <strain evidence="18 19">YIT 11816</strain>
    </source>
</reference>
<dbReference type="SMART" id="SM01193">
    <property type="entry name" value="Enolase_N"/>
    <property type="match status" value="1"/>
</dbReference>
<evidence type="ECO:0000256" key="14">
    <source>
        <dbReference type="PIRSR" id="PIRSR001400-2"/>
    </source>
</evidence>
<dbReference type="InterPro" id="IPR000941">
    <property type="entry name" value="Enolase"/>
</dbReference>
<dbReference type="SFLD" id="SFLDG00178">
    <property type="entry name" value="enolase"/>
    <property type="match status" value="1"/>
</dbReference>
<dbReference type="GO" id="GO:0005576">
    <property type="term" value="C:extracellular region"/>
    <property type="evidence" value="ECO:0007669"/>
    <property type="project" value="UniProtKB-SubCell"/>
</dbReference>
<comment type="caution">
    <text evidence="18">The sequence shown here is derived from an EMBL/GenBank/DDBJ whole genome shotgun (WGS) entry which is preliminary data.</text>
</comment>
<keyword evidence="6 12" id="KW-0964">Secreted</keyword>
<dbReference type="NCBIfam" id="TIGR01060">
    <property type="entry name" value="eno"/>
    <property type="match status" value="1"/>
</dbReference>
<evidence type="ECO:0000256" key="8">
    <source>
        <dbReference type="ARBA" id="ARBA00022842"/>
    </source>
</evidence>
<dbReference type="GO" id="GO:0004634">
    <property type="term" value="F:phosphopyruvate hydratase activity"/>
    <property type="evidence" value="ECO:0007669"/>
    <property type="project" value="UniProtKB-UniRule"/>
</dbReference>
<feature type="binding site" evidence="12">
    <location>
        <position position="393"/>
    </location>
    <ligand>
        <name>(2R)-2-phosphoglycerate</name>
        <dbReference type="ChEBI" id="CHEBI:58289"/>
    </ligand>
</feature>
<evidence type="ECO:0000256" key="1">
    <source>
        <dbReference type="ARBA" id="ARBA00005031"/>
    </source>
</evidence>
<evidence type="ECO:0000256" key="2">
    <source>
        <dbReference type="ARBA" id="ARBA00009604"/>
    </source>
</evidence>
<keyword evidence="7 12" id="KW-0479">Metal-binding</keyword>
<dbReference type="PANTHER" id="PTHR11902:SF1">
    <property type="entry name" value="ENOLASE"/>
    <property type="match status" value="1"/>
</dbReference>
<dbReference type="InterPro" id="IPR020810">
    <property type="entry name" value="Enolase_C"/>
</dbReference>
<dbReference type="EC" id="4.2.1.11" evidence="3 12"/>
<dbReference type="PATRIC" id="fig|762967.3.peg.1036"/>
<evidence type="ECO:0000256" key="6">
    <source>
        <dbReference type="ARBA" id="ARBA00022525"/>
    </source>
</evidence>
<dbReference type="Gene3D" id="3.20.20.120">
    <property type="entry name" value="Enolase-like C-terminal domain"/>
    <property type="match status" value="1"/>
</dbReference>
<dbReference type="PRINTS" id="PR00148">
    <property type="entry name" value="ENOLASE"/>
</dbReference>
<feature type="binding site" evidence="12 15">
    <location>
        <position position="267"/>
    </location>
    <ligand>
        <name>Mg(2+)</name>
        <dbReference type="ChEBI" id="CHEBI:18420"/>
    </ligand>
</feature>
<dbReference type="EMBL" id="AFBQ01000183">
    <property type="protein sequence ID" value="EHY31302.1"/>
    <property type="molecule type" value="Genomic_DNA"/>
</dbReference>
<dbReference type="InterPro" id="IPR029017">
    <property type="entry name" value="Enolase-like_N"/>
</dbReference>
<feature type="domain" description="Enolase N-terminal" evidence="17">
    <location>
        <begin position="29"/>
        <end position="159"/>
    </location>
</feature>
<dbReference type="PROSITE" id="PS00164">
    <property type="entry name" value="ENOLASE"/>
    <property type="match status" value="1"/>
</dbReference>
<dbReference type="Gene3D" id="3.30.390.10">
    <property type="entry name" value="Enolase-like, N-terminal domain"/>
    <property type="match status" value="1"/>
</dbReference>
<keyword evidence="5 12" id="KW-0963">Cytoplasm</keyword>
<feature type="binding site" evidence="12">
    <location>
        <position position="188"/>
    </location>
    <ligand>
        <name>(2R)-2-phosphoglycerate</name>
        <dbReference type="ChEBI" id="CHEBI:58289"/>
    </ligand>
</feature>
<feature type="binding site" evidence="14">
    <location>
        <position position="311"/>
    </location>
    <ligand>
        <name>substrate</name>
    </ligand>
</feature>
<dbReference type="Proteomes" id="UP000004956">
    <property type="component" value="Unassembled WGS sequence"/>
</dbReference>
<evidence type="ECO:0000256" key="12">
    <source>
        <dbReference type="HAMAP-Rule" id="MF_00318"/>
    </source>
</evidence>
<evidence type="ECO:0000256" key="11">
    <source>
        <dbReference type="ARBA" id="ARBA00045763"/>
    </source>
</evidence>
<evidence type="ECO:0000259" key="17">
    <source>
        <dbReference type="SMART" id="SM01193"/>
    </source>
</evidence>
<dbReference type="Pfam" id="PF03952">
    <property type="entry name" value="Enolase_N"/>
    <property type="match status" value="1"/>
</dbReference>
<evidence type="ECO:0000256" key="10">
    <source>
        <dbReference type="ARBA" id="ARBA00023239"/>
    </source>
</evidence>
<keyword evidence="10 12" id="KW-0456">Lyase</keyword>
<evidence type="ECO:0000256" key="15">
    <source>
        <dbReference type="PIRSR" id="PIRSR001400-3"/>
    </source>
</evidence>
<keyword evidence="9 12" id="KW-0324">Glycolysis</keyword>
<evidence type="ECO:0000256" key="13">
    <source>
        <dbReference type="PIRSR" id="PIRSR001400-1"/>
    </source>
</evidence>
<evidence type="ECO:0000256" key="5">
    <source>
        <dbReference type="ARBA" id="ARBA00022490"/>
    </source>
</evidence>
<dbReference type="PANTHER" id="PTHR11902">
    <property type="entry name" value="ENOLASE"/>
    <property type="match status" value="1"/>
</dbReference>
<feature type="active site" description="Proton acceptor" evidence="12 13">
    <location>
        <position position="363"/>
    </location>
</feature>
<accession>H3KF04</accession>
<dbReference type="AlphaFoldDB" id="H3KF04"/>
<name>H3KF04_9BURK</name>
<evidence type="ECO:0000313" key="18">
    <source>
        <dbReference type="EMBL" id="EHY31302.1"/>
    </source>
</evidence>
<feature type="binding site" evidence="14">
    <location>
        <begin position="390"/>
        <end position="393"/>
    </location>
    <ligand>
        <name>substrate</name>
    </ligand>
</feature>
<dbReference type="SFLD" id="SFLDS00001">
    <property type="entry name" value="Enolase"/>
    <property type="match status" value="1"/>
</dbReference>
<dbReference type="Pfam" id="PF00113">
    <property type="entry name" value="Enolase_C"/>
    <property type="match status" value="1"/>
</dbReference>
<feature type="binding site" evidence="14">
    <location>
        <position position="414"/>
    </location>
    <ligand>
        <name>substrate</name>
    </ligand>
</feature>
<feature type="binding site" evidence="12">
    <location>
        <position position="392"/>
    </location>
    <ligand>
        <name>(2R)-2-phosphoglycerate</name>
        <dbReference type="ChEBI" id="CHEBI:58289"/>
    </ligand>
</feature>
<feature type="binding site" evidence="12">
    <location>
        <position position="363"/>
    </location>
    <ligand>
        <name>(2R)-2-phosphoglycerate</name>
        <dbReference type="ChEBI" id="CHEBI:58289"/>
    </ligand>
</feature>
<evidence type="ECO:0000259" key="16">
    <source>
        <dbReference type="SMART" id="SM01192"/>
    </source>
</evidence>
<dbReference type="SUPFAM" id="SSF51604">
    <property type="entry name" value="Enolase C-terminal domain-like"/>
    <property type="match status" value="1"/>
</dbReference>
<comment type="pathway">
    <text evidence="1 12">Carbohydrate degradation; glycolysis; pyruvate from D-glyceraldehyde 3-phosphate: step 4/5.</text>
</comment>
<keyword evidence="19" id="KW-1185">Reference proteome</keyword>
<proteinExistence type="inferred from homology"/>
<dbReference type="SMART" id="SM01192">
    <property type="entry name" value="Enolase_C"/>
    <property type="match status" value="1"/>
</dbReference>
<gene>
    <name evidence="12" type="primary">eno</name>
    <name evidence="18" type="ORF">HMPREF9440_01320</name>
</gene>
<evidence type="ECO:0000256" key="7">
    <source>
        <dbReference type="ARBA" id="ARBA00022723"/>
    </source>
</evidence>
<feature type="binding site" evidence="12 15">
    <location>
        <position position="311"/>
    </location>
    <ligand>
        <name>Mg(2+)</name>
        <dbReference type="ChEBI" id="CHEBI:18420"/>
    </ligand>
</feature>
<protein>
    <recommendedName>
        <fullName evidence="4 12">Enolase</fullName>
        <ecNumber evidence="3 12">4.2.1.11</ecNumber>
    </recommendedName>
    <alternativeName>
        <fullName evidence="12">2-phospho-D-glycerate hydro-lyase</fullName>
    </alternativeName>
    <alternativeName>
        <fullName evidence="12">2-phosphoglycerate dehydratase</fullName>
    </alternativeName>
</protein>
<feature type="binding site" evidence="12">
    <location>
        <position position="414"/>
    </location>
    <ligand>
        <name>(2R)-2-phosphoglycerate</name>
        <dbReference type="ChEBI" id="CHEBI:58289"/>
    </ligand>
</feature>
<dbReference type="CDD" id="cd03313">
    <property type="entry name" value="enolase"/>
    <property type="match status" value="1"/>
</dbReference>
<dbReference type="GO" id="GO:0009986">
    <property type="term" value="C:cell surface"/>
    <property type="evidence" value="ECO:0007669"/>
    <property type="project" value="UniProtKB-SubCell"/>
</dbReference>
<comment type="cofactor">
    <cofactor evidence="15">
        <name>Mg(2+)</name>
        <dbReference type="ChEBI" id="CHEBI:18420"/>
    </cofactor>
    <text evidence="15">Mg(2+) is required for catalysis and for stabilizing the dimer.</text>
</comment>